<dbReference type="SMART" id="SM00387">
    <property type="entry name" value="HATPase_c"/>
    <property type="match status" value="1"/>
</dbReference>
<keyword evidence="7" id="KW-1185">Reference proteome</keyword>
<evidence type="ECO:0000313" key="6">
    <source>
        <dbReference type="EMBL" id="SEK75418.1"/>
    </source>
</evidence>
<dbReference type="AlphaFoldDB" id="A0A1H7JL99"/>
<dbReference type="GO" id="GO:0000155">
    <property type="term" value="F:phosphorelay sensor kinase activity"/>
    <property type="evidence" value="ECO:0007669"/>
    <property type="project" value="InterPro"/>
</dbReference>
<evidence type="ECO:0000256" key="2">
    <source>
        <dbReference type="ARBA" id="ARBA00012438"/>
    </source>
</evidence>
<gene>
    <name evidence="6" type="ORF">SAMN05444354_102253</name>
</gene>
<dbReference type="PANTHER" id="PTHR43065:SF42">
    <property type="entry name" value="TWO-COMPONENT SENSOR PPRA"/>
    <property type="match status" value="1"/>
</dbReference>
<dbReference type="PROSITE" id="PS50109">
    <property type="entry name" value="HIS_KIN"/>
    <property type="match status" value="1"/>
</dbReference>
<dbReference type="InterPro" id="IPR003594">
    <property type="entry name" value="HATPase_dom"/>
</dbReference>
<keyword evidence="4" id="KW-1133">Transmembrane helix</keyword>
<dbReference type="InterPro" id="IPR036890">
    <property type="entry name" value="HATPase_C_sf"/>
</dbReference>
<accession>A0A1H7JL99</accession>
<keyword evidence="6" id="KW-0418">Kinase</keyword>
<feature type="domain" description="Histidine kinase" evidence="5">
    <location>
        <begin position="218"/>
        <end position="432"/>
    </location>
</feature>
<dbReference type="InterPro" id="IPR005467">
    <property type="entry name" value="His_kinase_dom"/>
</dbReference>
<protein>
    <recommendedName>
        <fullName evidence="2">histidine kinase</fullName>
        <ecNumber evidence="2">2.7.13.3</ecNumber>
    </recommendedName>
</protein>
<dbReference type="EMBL" id="FOAP01000002">
    <property type="protein sequence ID" value="SEK75418.1"/>
    <property type="molecule type" value="Genomic_DNA"/>
</dbReference>
<name>A0A1H7JL99_STIAU</name>
<keyword evidence="4" id="KW-0472">Membrane</keyword>
<proteinExistence type="predicted"/>
<dbReference type="CDD" id="cd00082">
    <property type="entry name" value="HisKA"/>
    <property type="match status" value="1"/>
</dbReference>
<dbReference type="PRINTS" id="PR00344">
    <property type="entry name" value="BCTRLSENSOR"/>
</dbReference>
<dbReference type="EC" id="2.7.13.3" evidence="2"/>
<dbReference type="SMART" id="SM00388">
    <property type="entry name" value="HisKA"/>
    <property type="match status" value="1"/>
</dbReference>
<dbReference type="InterPro" id="IPR036097">
    <property type="entry name" value="HisK_dim/P_sf"/>
</dbReference>
<keyword evidence="6" id="KW-0808">Transferase</keyword>
<evidence type="ECO:0000256" key="1">
    <source>
        <dbReference type="ARBA" id="ARBA00000085"/>
    </source>
</evidence>
<keyword evidence="3" id="KW-0597">Phosphoprotein</keyword>
<dbReference type="InterPro" id="IPR003661">
    <property type="entry name" value="HisK_dim/P_dom"/>
</dbReference>
<dbReference type="InterPro" id="IPR004358">
    <property type="entry name" value="Sig_transdc_His_kin-like_C"/>
</dbReference>
<dbReference type="PANTHER" id="PTHR43065">
    <property type="entry name" value="SENSOR HISTIDINE KINASE"/>
    <property type="match status" value="1"/>
</dbReference>
<feature type="transmembrane region" description="Helical" evidence="4">
    <location>
        <begin position="141"/>
        <end position="174"/>
    </location>
</feature>
<dbReference type="SUPFAM" id="SSF47384">
    <property type="entry name" value="Homodimeric domain of signal transducing histidine kinase"/>
    <property type="match status" value="1"/>
</dbReference>
<organism evidence="6 7">
    <name type="scientific">Stigmatella aurantiaca</name>
    <dbReference type="NCBI Taxonomy" id="41"/>
    <lineage>
        <taxon>Bacteria</taxon>
        <taxon>Pseudomonadati</taxon>
        <taxon>Myxococcota</taxon>
        <taxon>Myxococcia</taxon>
        <taxon>Myxococcales</taxon>
        <taxon>Cystobacterineae</taxon>
        <taxon>Archangiaceae</taxon>
        <taxon>Stigmatella</taxon>
    </lineage>
</organism>
<dbReference type="Gene3D" id="3.30.565.10">
    <property type="entry name" value="Histidine kinase-like ATPase, C-terminal domain"/>
    <property type="match status" value="1"/>
</dbReference>
<evidence type="ECO:0000256" key="3">
    <source>
        <dbReference type="ARBA" id="ARBA00022553"/>
    </source>
</evidence>
<keyword evidence="4" id="KW-0812">Transmembrane</keyword>
<reference evidence="7" key="1">
    <citation type="submission" date="2016-10" db="EMBL/GenBank/DDBJ databases">
        <authorList>
            <person name="Varghese N."/>
            <person name="Submissions S."/>
        </authorList>
    </citation>
    <scope>NUCLEOTIDE SEQUENCE [LARGE SCALE GENOMIC DNA]</scope>
    <source>
        <strain evidence="7">DSM 17044</strain>
    </source>
</reference>
<dbReference type="SUPFAM" id="SSF55874">
    <property type="entry name" value="ATPase domain of HSP90 chaperone/DNA topoisomerase II/histidine kinase"/>
    <property type="match status" value="1"/>
</dbReference>
<evidence type="ECO:0000256" key="4">
    <source>
        <dbReference type="SAM" id="Phobius"/>
    </source>
</evidence>
<evidence type="ECO:0000313" key="7">
    <source>
        <dbReference type="Proteomes" id="UP000182719"/>
    </source>
</evidence>
<comment type="catalytic activity">
    <reaction evidence="1">
        <text>ATP + protein L-histidine = ADP + protein N-phospho-L-histidine.</text>
        <dbReference type="EC" id="2.7.13.3"/>
    </reaction>
</comment>
<dbReference type="Gene3D" id="1.10.287.130">
    <property type="match status" value="1"/>
</dbReference>
<dbReference type="Proteomes" id="UP000182719">
    <property type="component" value="Unassembled WGS sequence"/>
</dbReference>
<feature type="transmembrane region" description="Helical" evidence="4">
    <location>
        <begin position="65"/>
        <end position="84"/>
    </location>
</feature>
<dbReference type="Pfam" id="PF02518">
    <property type="entry name" value="HATPase_c"/>
    <property type="match status" value="1"/>
</dbReference>
<sequence>MDRENRSKSISSPMKHELLAPGGATALADSEQARRAVQRVAGMGACAVNVSLACAFWGQWRVVPIIVSVGLVLTLFNTLAVDWLSRRLSSLGVDAVRMGANAIGVCIVGIATQWHVLLWVFVPYNMFWSFGVGRWIRLRMVLYLGVVNTVALLTGASFSIALAFSLIGAIGYVVSERRVEMLRGAMVQLENAHHEMRRMHERALKQEHLSSLGLLAAGVAHEINNPMSFVTSNVGSLLRDLKEEKALPEVMREYVDDVLPATLDGIRRVNSIVADLRRFSGGGVDRNMDYDFNAEVEMGLRLAQVQLGHVQVEKELGEVGRVVGHPRQIVQVLVNLMVNAGQATAPGGRVRITTRREGEQVLVAVRDTGAGMSEETKRRLFEPFFTTKPPGEGVGLGLSVAYGIVRAHGGHIDVESELGKGTVFTLALPRVAPVARV</sequence>
<evidence type="ECO:0000259" key="5">
    <source>
        <dbReference type="PROSITE" id="PS50109"/>
    </source>
</evidence>
<feature type="transmembrane region" description="Helical" evidence="4">
    <location>
        <begin position="96"/>
        <end position="121"/>
    </location>
</feature>